<keyword evidence="5" id="KW-1185">Reference proteome</keyword>
<dbReference type="Proteomes" id="UP001162156">
    <property type="component" value="Unassembled WGS sequence"/>
</dbReference>
<protein>
    <recommendedName>
        <fullName evidence="3">DAGKc domain-containing protein</fullName>
    </recommendedName>
</protein>
<organism evidence="4 5">
    <name type="scientific">Rhamnusium bicolor</name>
    <dbReference type="NCBI Taxonomy" id="1586634"/>
    <lineage>
        <taxon>Eukaryota</taxon>
        <taxon>Metazoa</taxon>
        <taxon>Ecdysozoa</taxon>
        <taxon>Arthropoda</taxon>
        <taxon>Hexapoda</taxon>
        <taxon>Insecta</taxon>
        <taxon>Pterygota</taxon>
        <taxon>Neoptera</taxon>
        <taxon>Endopterygota</taxon>
        <taxon>Coleoptera</taxon>
        <taxon>Polyphaga</taxon>
        <taxon>Cucujiformia</taxon>
        <taxon>Chrysomeloidea</taxon>
        <taxon>Cerambycidae</taxon>
        <taxon>Lepturinae</taxon>
        <taxon>Rhagiini</taxon>
        <taxon>Rhamnusium</taxon>
    </lineage>
</organism>
<dbReference type="InterPro" id="IPR001206">
    <property type="entry name" value="Diacylglycerol_kinase_cat_dom"/>
</dbReference>
<evidence type="ECO:0000259" key="3">
    <source>
        <dbReference type="PROSITE" id="PS50146"/>
    </source>
</evidence>
<gene>
    <name evidence="4" type="ORF">NQ314_014774</name>
</gene>
<dbReference type="EMBL" id="JANEYF010004067">
    <property type="protein sequence ID" value="KAJ8932282.1"/>
    <property type="molecule type" value="Genomic_DNA"/>
</dbReference>
<sequence>MGNDLARVLRWGPGYTGGEDPLNLLRDVIDAEEIRLDRWTVVFHPEDKPDDSVKQVNSTGKKRQNCPK</sequence>
<comment type="caution">
    <text evidence="4">The sequence shown here is derived from an EMBL/GenBank/DDBJ whole genome shotgun (WGS) entry which is preliminary data.</text>
</comment>
<dbReference type="GO" id="GO:0016020">
    <property type="term" value="C:membrane"/>
    <property type="evidence" value="ECO:0007669"/>
    <property type="project" value="UniProtKB-SubCell"/>
</dbReference>
<dbReference type="GO" id="GO:0007165">
    <property type="term" value="P:signal transduction"/>
    <property type="evidence" value="ECO:0007669"/>
    <property type="project" value="InterPro"/>
</dbReference>
<evidence type="ECO:0000313" key="5">
    <source>
        <dbReference type="Proteomes" id="UP001162156"/>
    </source>
</evidence>
<keyword evidence="1" id="KW-0479">Metal-binding</keyword>
<name>A0AAV8X0V7_9CUCU</name>
<accession>A0AAV8X0V7</accession>
<feature type="region of interest" description="Disordered" evidence="2">
    <location>
        <begin position="46"/>
        <end position="68"/>
    </location>
</feature>
<feature type="domain" description="DAGKc" evidence="3">
    <location>
        <begin position="1"/>
        <end position="45"/>
    </location>
</feature>
<dbReference type="GO" id="GO:0004143">
    <property type="term" value="F:ATP-dependent diacylglycerol kinase activity"/>
    <property type="evidence" value="ECO:0007669"/>
    <property type="project" value="InterPro"/>
</dbReference>
<keyword evidence="1" id="KW-0863">Zinc-finger</keyword>
<proteinExistence type="predicted"/>
<dbReference type="AlphaFoldDB" id="A0AAV8X0V7"/>
<keyword evidence="1" id="KW-0862">Zinc</keyword>
<dbReference type="PROSITE" id="PS50146">
    <property type="entry name" value="DAGK"/>
    <property type="match status" value="1"/>
</dbReference>
<dbReference type="PANTHER" id="PTHR11255:SF54">
    <property type="entry name" value="DIACYLGLYCEROL KINASE THETA"/>
    <property type="match status" value="1"/>
</dbReference>
<evidence type="ECO:0000256" key="1">
    <source>
        <dbReference type="ARBA" id="ARBA00022771"/>
    </source>
</evidence>
<dbReference type="GO" id="GO:0008270">
    <property type="term" value="F:zinc ion binding"/>
    <property type="evidence" value="ECO:0007669"/>
    <property type="project" value="UniProtKB-KW"/>
</dbReference>
<dbReference type="PANTHER" id="PTHR11255">
    <property type="entry name" value="DIACYLGLYCEROL KINASE"/>
    <property type="match status" value="1"/>
</dbReference>
<evidence type="ECO:0000256" key="2">
    <source>
        <dbReference type="SAM" id="MobiDB-lite"/>
    </source>
</evidence>
<evidence type="ECO:0000313" key="4">
    <source>
        <dbReference type="EMBL" id="KAJ8932282.1"/>
    </source>
</evidence>
<reference evidence="4" key="1">
    <citation type="journal article" date="2023" name="Insect Mol. Biol.">
        <title>Genome sequencing provides insights into the evolution of gene families encoding plant cell wall-degrading enzymes in longhorned beetles.</title>
        <authorList>
            <person name="Shin N.R."/>
            <person name="Okamura Y."/>
            <person name="Kirsch R."/>
            <person name="Pauchet Y."/>
        </authorList>
    </citation>
    <scope>NUCLEOTIDE SEQUENCE</scope>
    <source>
        <strain evidence="4">RBIC_L_NR</strain>
    </source>
</reference>
<dbReference type="InterPro" id="IPR037607">
    <property type="entry name" value="DGK"/>
</dbReference>